<evidence type="ECO:0000256" key="3">
    <source>
        <dbReference type="ARBA" id="ARBA00011245"/>
    </source>
</evidence>
<dbReference type="InterPro" id="IPR022880">
    <property type="entry name" value="DNApol_IV"/>
</dbReference>
<protein>
    <recommendedName>
        <fullName evidence="16">DNA polymerase IV</fullName>
        <shortName evidence="16">Pol IV</shortName>
        <ecNumber evidence="16">2.7.7.7</ecNumber>
    </recommendedName>
</protein>
<dbReference type="NCBIfam" id="NF010731">
    <property type="entry name" value="PRK14133.1"/>
    <property type="match status" value="1"/>
</dbReference>
<dbReference type="AlphaFoldDB" id="A0A1S7DRB4"/>
<dbReference type="EC" id="2.7.7.7" evidence="16"/>
<reference evidence="18 19" key="1">
    <citation type="submission" date="2015-06" db="EMBL/GenBank/DDBJ databases">
        <title>R. anatipestifer strain HXb2 is the most virulent strain so far, and the genome sequence would help us uncover the pathogenesis.</title>
        <authorList>
            <person name="Hu Q."/>
            <person name="Qi J."/>
            <person name="Bo H."/>
            <person name="Liu G."/>
            <person name="Tao M."/>
            <person name="Ding Y."/>
            <person name="Xue Y."/>
        </authorList>
    </citation>
    <scope>NUCLEOTIDE SEQUENCE [LARGE SCALE GENOMIC DNA]</scope>
    <source>
        <strain evidence="18 19">HXb2</strain>
    </source>
</reference>
<evidence type="ECO:0000256" key="1">
    <source>
        <dbReference type="ARBA" id="ARBA00004496"/>
    </source>
</evidence>
<dbReference type="Gene3D" id="3.30.70.270">
    <property type="match status" value="1"/>
</dbReference>
<dbReference type="EMBL" id="CP011859">
    <property type="protein sequence ID" value="AQY21636.1"/>
    <property type="molecule type" value="Genomic_DNA"/>
</dbReference>
<keyword evidence="14 16" id="KW-0234">DNA repair</keyword>
<dbReference type="GO" id="GO:0006281">
    <property type="term" value="P:DNA repair"/>
    <property type="evidence" value="ECO:0007669"/>
    <property type="project" value="UniProtKB-UniRule"/>
</dbReference>
<dbReference type="PANTHER" id="PTHR11076:SF33">
    <property type="entry name" value="DNA POLYMERASE KAPPA"/>
    <property type="match status" value="1"/>
</dbReference>
<dbReference type="NCBIfam" id="NF002677">
    <property type="entry name" value="PRK02406.1"/>
    <property type="match status" value="1"/>
</dbReference>
<dbReference type="InterPro" id="IPR043502">
    <property type="entry name" value="DNA/RNA_pol_sf"/>
</dbReference>
<dbReference type="InterPro" id="IPR017961">
    <property type="entry name" value="DNA_pol_Y-fam_little_finger"/>
</dbReference>
<comment type="function">
    <text evidence="16">Poorly processive, error-prone DNA polymerase involved in untargeted mutagenesis. Copies undamaged DNA at stalled replication forks, which arise in vivo from mismatched or misaligned primer ends. These misaligned primers can be extended by PolIV. Exhibits no 3'-5' exonuclease (proofreading) activity. May be involved in translesional synthesis, in conjunction with the beta clamp from PolIII.</text>
</comment>
<keyword evidence="5 16" id="KW-0963">Cytoplasm</keyword>
<organism evidence="18 19">
    <name type="scientific">Riemerella anatipestifer</name>
    <name type="common">Moraxella anatipestifer</name>
    <dbReference type="NCBI Taxonomy" id="34085"/>
    <lineage>
        <taxon>Bacteria</taxon>
        <taxon>Pseudomonadati</taxon>
        <taxon>Bacteroidota</taxon>
        <taxon>Flavobacteriia</taxon>
        <taxon>Flavobacteriales</taxon>
        <taxon>Weeksellaceae</taxon>
        <taxon>Riemerella</taxon>
    </lineage>
</organism>
<dbReference type="InterPro" id="IPR001126">
    <property type="entry name" value="UmuC"/>
</dbReference>
<dbReference type="SUPFAM" id="SSF56672">
    <property type="entry name" value="DNA/RNA polymerases"/>
    <property type="match status" value="1"/>
</dbReference>
<feature type="active site" evidence="16">
    <location>
        <position position="106"/>
    </location>
</feature>
<keyword evidence="4 16" id="KW-0515">Mutator protein</keyword>
<dbReference type="RefSeq" id="WP_079208501.1">
    <property type="nucleotide sequence ID" value="NZ_CP011859.1"/>
</dbReference>
<dbReference type="Gene3D" id="3.40.1170.60">
    <property type="match status" value="1"/>
</dbReference>
<sequence length="360" mass="41478">MEQFYRKIIHIDMDAFYASVEQRDFPELKGKPVAVGGEHRGVVAAASYEARKYGVRSAMSSVVAKKKCPQIIFVKPRFHRYKEVSEQIRAIFFEYTDLVEPLSLDEAYLDVTHNKKGIVSANLIAKEIRQKIFETTGLTASAGISVNKFLAKVASDINKPNGQKTIHPTKVLSFLENLPIERFYGIGNVTANKMYQLGIYKGKDLKEKTLEYLVTHFGKMGGHYYDIVRGIHRSEVKPHRIAKSVGVEHTYADDIDTEQDIDKQLMRLTQELYERIEKKQVKGKSLTLKIKYKDFSLFTRSKTQDLYFETEEKMYQTARFLWSLRPYDKAIRLLGLSLSSLNTPSHKKVYVQLKIPFKDL</sequence>
<evidence type="ECO:0000256" key="6">
    <source>
        <dbReference type="ARBA" id="ARBA00022679"/>
    </source>
</evidence>
<dbReference type="PANTHER" id="PTHR11076">
    <property type="entry name" value="DNA REPAIR POLYMERASE UMUC / TRANSFERASE FAMILY MEMBER"/>
    <property type="match status" value="1"/>
</dbReference>
<evidence type="ECO:0000256" key="11">
    <source>
        <dbReference type="ARBA" id="ARBA00022842"/>
    </source>
</evidence>
<evidence type="ECO:0000256" key="7">
    <source>
        <dbReference type="ARBA" id="ARBA00022695"/>
    </source>
</evidence>
<dbReference type="PROSITE" id="PS50173">
    <property type="entry name" value="UMUC"/>
    <property type="match status" value="1"/>
</dbReference>
<proteinExistence type="inferred from homology"/>
<dbReference type="GO" id="GO:0042276">
    <property type="term" value="P:error-prone translesion synthesis"/>
    <property type="evidence" value="ECO:0007669"/>
    <property type="project" value="TreeGrafter"/>
</dbReference>
<evidence type="ECO:0000256" key="10">
    <source>
        <dbReference type="ARBA" id="ARBA00022763"/>
    </source>
</evidence>
<dbReference type="GO" id="GO:0005829">
    <property type="term" value="C:cytosol"/>
    <property type="evidence" value="ECO:0007669"/>
    <property type="project" value="TreeGrafter"/>
</dbReference>
<accession>A0A1S7DRB4</accession>
<evidence type="ECO:0000256" key="4">
    <source>
        <dbReference type="ARBA" id="ARBA00022457"/>
    </source>
</evidence>
<name>A0A1S7DRB4_RIEAN</name>
<dbReference type="InterPro" id="IPR024728">
    <property type="entry name" value="PolY_HhH_motif"/>
</dbReference>
<comment type="similarity">
    <text evidence="2 16">Belongs to the DNA polymerase type-Y family.</text>
</comment>
<feature type="domain" description="UmuC" evidence="17">
    <location>
        <begin position="8"/>
        <end position="187"/>
    </location>
</feature>
<dbReference type="InterPro" id="IPR043128">
    <property type="entry name" value="Rev_trsase/Diguanyl_cyclase"/>
</dbReference>
<dbReference type="Pfam" id="PF11799">
    <property type="entry name" value="IMS_C"/>
    <property type="match status" value="1"/>
</dbReference>
<keyword evidence="8 16" id="KW-0235">DNA replication</keyword>
<dbReference type="FunFam" id="3.40.1170.60:FF:000001">
    <property type="entry name" value="DNA polymerase IV"/>
    <property type="match status" value="1"/>
</dbReference>
<evidence type="ECO:0000256" key="14">
    <source>
        <dbReference type="ARBA" id="ARBA00023204"/>
    </source>
</evidence>
<keyword evidence="7 16" id="KW-0548">Nucleotidyltransferase</keyword>
<dbReference type="Pfam" id="PF11798">
    <property type="entry name" value="IMS_HHH"/>
    <property type="match status" value="1"/>
</dbReference>
<keyword evidence="10 16" id="KW-0227">DNA damage</keyword>
<dbReference type="GO" id="GO:0009432">
    <property type="term" value="P:SOS response"/>
    <property type="evidence" value="ECO:0007669"/>
    <property type="project" value="TreeGrafter"/>
</dbReference>
<dbReference type="GO" id="GO:0006261">
    <property type="term" value="P:DNA-templated DNA replication"/>
    <property type="evidence" value="ECO:0007669"/>
    <property type="project" value="UniProtKB-UniRule"/>
</dbReference>
<comment type="cofactor">
    <cofactor evidence="16">
        <name>Mg(2+)</name>
        <dbReference type="ChEBI" id="CHEBI:18420"/>
    </cofactor>
    <text evidence="16">Binds 2 magnesium ions per subunit.</text>
</comment>
<dbReference type="Gene3D" id="3.30.1490.100">
    <property type="entry name" value="DNA polymerase, Y-family, little finger domain"/>
    <property type="match status" value="1"/>
</dbReference>
<dbReference type="FunFam" id="3.30.1490.100:FF:000004">
    <property type="entry name" value="DNA polymerase IV"/>
    <property type="match status" value="1"/>
</dbReference>
<dbReference type="GO" id="GO:0000287">
    <property type="term" value="F:magnesium ion binding"/>
    <property type="evidence" value="ECO:0007669"/>
    <property type="project" value="UniProtKB-UniRule"/>
</dbReference>
<dbReference type="CDD" id="cd03586">
    <property type="entry name" value="PolY_Pol_IV_kappa"/>
    <property type="match status" value="1"/>
</dbReference>
<comment type="subcellular location">
    <subcellularLocation>
        <location evidence="1 16">Cytoplasm</location>
    </subcellularLocation>
</comment>
<feature type="binding site" evidence="16">
    <location>
        <position position="105"/>
    </location>
    <ligand>
        <name>Mg(2+)</name>
        <dbReference type="ChEBI" id="CHEBI:18420"/>
    </ligand>
</feature>
<evidence type="ECO:0000256" key="12">
    <source>
        <dbReference type="ARBA" id="ARBA00022932"/>
    </source>
</evidence>
<keyword evidence="12 16" id="KW-0239">DNA-directed DNA polymerase</keyword>
<dbReference type="InterPro" id="IPR036775">
    <property type="entry name" value="DNA_pol_Y-fam_lit_finger_sf"/>
</dbReference>
<evidence type="ECO:0000256" key="2">
    <source>
        <dbReference type="ARBA" id="ARBA00010945"/>
    </source>
</evidence>
<gene>
    <name evidence="16 18" type="primary">dinB</name>
    <name evidence="18" type="ORF">AB406_0678</name>
</gene>
<evidence type="ECO:0000313" key="18">
    <source>
        <dbReference type="EMBL" id="AQY21636.1"/>
    </source>
</evidence>
<keyword evidence="6 16" id="KW-0808">Transferase</keyword>
<evidence type="ECO:0000259" key="17">
    <source>
        <dbReference type="PROSITE" id="PS50173"/>
    </source>
</evidence>
<comment type="catalytic activity">
    <reaction evidence="15 16">
        <text>DNA(n) + a 2'-deoxyribonucleoside 5'-triphosphate = DNA(n+1) + diphosphate</text>
        <dbReference type="Rhea" id="RHEA:22508"/>
        <dbReference type="Rhea" id="RHEA-COMP:17339"/>
        <dbReference type="Rhea" id="RHEA-COMP:17340"/>
        <dbReference type="ChEBI" id="CHEBI:33019"/>
        <dbReference type="ChEBI" id="CHEBI:61560"/>
        <dbReference type="ChEBI" id="CHEBI:173112"/>
        <dbReference type="EC" id="2.7.7.7"/>
    </reaction>
</comment>
<dbReference type="GO" id="GO:0003887">
    <property type="term" value="F:DNA-directed DNA polymerase activity"/>
    <property type="evidence" value="ECO:0007669"/>
    <property type="project" value="UniProtKB-UniRule"/>
</dbReference>
<evidence type="ECO:0000313" key="19">
    <source>
        <dbReference type="Proteomes" id="UP000189883"/>
    </source>
</evidence>
<dbReference type="Pfam" id="PF00817">
    <property type="entry name" value="IMS"/>
    <property type="match status" value="1"/>
</dbReference>
<evidence type="ECO:0000256" key="9">
    <source>
        <dbReference type="ARBA" id="ARBA00022723"/>
    </source>
</evidence>
<evidence type="ECO:0000256" key="5">
    <source>
        <dbReference type="ARBA" id="ARBA00022490"/>
    </source>
</evidence>
<dbReference type="Gene3D" id="1.10.150.20">
    <property type="entry name" value="5' to 3' exonuclease, C-terminal subdomain"/>
    <property type="match status" value="1"/>
</dbReference>
<evidence type="ECO:0000256" key="8">
    <source>
        <dbReference type="ARBA" id="ARBA00022705"/>
    </source>
</evidence>
<feature type="binding site" evidence="16">
    <location>
        <position position="12"/>
    </location>
    <ligand>
        <name>Mg(2+)</name>
        <dbReference type="ChEBI" id="CHEBI:18420"/>
    </ligand>
</feature>
<dbReference type="Proteomes" id="UP000189883">
    <property type="component" value="Chromosome"/>
</dbReference>
<evidence type="ECO:0000256" key="16">
    <source>
        <dbReference type="HAMAP-Rule" id="MF_01113"/>
    </source>
</evidence>
<dbReference type="SUPFAM" id="SSF100879">
    <property type="entry name" value="Lesion bypass DNA polymerase (Y-family), little finger domain"/>
    <property type="match status" value="1"/>
</dbReference>
<comment type="subunit">
    <text evidence="3 16">Monomer.</text>
</comment>
<dbReference type="GO" id="GO:0003684">
    <property type="term" value="F:damaged DNA binding"/>
    <property type="evidence" value="ECO:0007669"/>
    <property type="project" value="InterPro"/>
</dbReference>
<dbReference type="HAMAP" id="MF_01113">
    <property type="entry name" value="DNApol_IV"/>
    <property type="match status" value="1"/>
</dbReference>
<feature type="site" description="Substrate discrimination" evidence="16">
    <location>
        <position position="17"/>
    </location>
</feature>
<dbReference type="FunFam" id="1.10.150.20:FF:000019">
    <property type="entry name" value="DNA polymerase IV"/>
    <property type="match status" value="1"/>
</dbReference>
<evidence type="ECO:0000256" key="13">
    <source>
        <dbReference type="ARBA" id="ARBA00023125"/>
    </source>
</evidence>
<dbReference type="InterPro" id="IPR050116">
    <property type="entry name" value="DNA_polymerase-Y"/>
</dbReference>
<keyword evidence="13 16" id="KW-0238">DNA-binding</keyword>
<keyword evidence="9 16" id="KW-0479">Metal-binding</keyword>
<keyword evidence="11 16" id="KW-0460">Magnesium</keyword>
<evidence type="ECO:0000256" key="15">
    <source>
        <dbReference type="ARBA" id="ARBA00049244"/>
    </source>
</evidence>